<evidence type="ECO:0000256" key="3">
    <source>
        <dbReference type="ARBA" id="ARBA00022691"/>
    </source>
</evidence>
<feature type="chain" id="PRO_5032414594" evidence="6">
    <location>
        <begin position="21"/>
        <end position="442"/>
    </location>
</feature>
<evidence type="ECO:0000313" key="9">
    <source>
        <dbReference type="Proteomes" id="UP000664859"/>
    </source>
</evidence>
<dbReference type="GO" id="GO:0008168">
    <property type="term" value="F:methyltransferase activity"/>
    <property type="evidence" value="ECO:0007669"/>
    <property type="project" value="UniProtKB-KW"/>
</dbReference>
<dbReference type="Gene3D" id="3.40.50.150">
    <property type="entry name" value="Vaccinia Virus protein VP39"/>
    <property type="match status" value="1"/>
</dbReference>
<dbReference type="CDD" id="cd02440">
    <property type="entry name" value="AdoMet_MTases"/>
    <property type="match status" value="1"/>
</dbReference>
<evidence type="ECO:0000256" key="1">
    <source>
        <dbReference type="ARBA" id="ARBA00022603"/>
    </source>
</evidence>
<dbReference type="SUPFAM" id="SSF53335">
    <property type="entry name" value="S-adenosyl-L-methionine-dependent methyltransferases"/>
    <property type="match status" value="1"/>
</dbReference>
<feature type="region of interest" description="SAM motif II" evidence="4">
    <location>
        <begin position="251"/>
        <end position="259"/>
    </location>
</feature>
<evidence type="ECO:0000256" key="4">
    <source>
        <dbReference type="PROSITE-ProRule" id="PRU00914"/>
    </source>
</evidence>
<comment type="caution">
    <text evidence="8">The sequence shown here is derived from an EMBL/GenBank/DDBJ whole genome shotgun (WGS) entry which is preliminary data.</text>
</comment>
<dbReference type="Proteomes" id="UP000664859">
    <property type="component" value="Unassembled WGS sequence"/>
</dbReference>
<dbReference type="PANTHER" id="PTHR44068">
    <property type="entry name" value="ZGC:194242"/>
    <property type="match status" value="1"/>
</dbReference>
<evidence type="ECO:0000256" key="2">
    <source>
        <dbReference type="ARBA" id="ARBA00022679"/>
    </source>
</evidence>
<dbReference type="PANTHER" id="PTHR44068:SF11">
    <property type="entry name" value="GERANYL DIPHOSPHATE 2-C-METHYLTRANSFERASE"/>
    <property type="match status" value="1"/>
</dbReference>
<feature type="domain" description="Methyltransferase" evidence="7">
    <location>
        <begin position="185"/>
        <end position="296"/>
    </location>
</feature>
<dbReference type="EMBL" id="JAFCMP010000034">
    <property type="protein sequence ID" value="KAG5190502.1"/>
    <property type="molecule type" value="Genomic_DNA"/>
</dbReference>
<feature type="compositionally biased region" description="Pro residues" evidence="5">
    <location>
        <begin position="432"/>
        <end position="442"/>
    </location>
</feature>
<name>A0A835ZA13_9STRA</name>
<sequence length="442" mass="49380">MLHAHRAVAACLLLLASAQAFVPLSPARTQLAAAAPPAASRAFTSSNQHAVAERDAQGTVSMASRSAALAFSLPAALTSSFTRRAAIAVAATTAVVLVVKALLDKPSRPYDREANTVGNEYDAWCEDGILEQVWGEHIHLGYYDTDERKRGSFRKDIIQAKYDFIDKMMQWGGVNDMIRSGHAPKKVLDVGCGIGGTSRYLATKLGEGSEVVGITLSPKQVERATQLARDRKIGNARFTVMDALAMEFPDDSFDLVWACESGEHMPDKRLYVEEMTRVLKPGGRIVIATWCQRDDHERPFTPREERKLDFLYSEWTHPHFISIQDYAKLMDGTGQLDNISTADWTVQTIASWRHTIWMGIKCPWIWIPRCGLRWALWWKTFKDAWCLERMSQAFSAGLMEYGMMKAIKRKPKEAREAPAPAETAPRERDPPAFNPGPGPIQQ</sequence>
<protein>
    <submittedName>
        <fullName evidence="8">MPBQ/MSBQ transferase</fullName>
    </submittedName>
</protein>
<accession>A0A835ZA13</accession>
<dbReference type="GO" id="GO:0032259">
    <property type="term" value="P:methylation"/>
    <property type="evidence" value="ECO:0007669"/>
    <property type="project" value="UniProtKB-UniRule"/>
</dbReference>
<evidence type="ECO:0000259" key="7">
    <source>
        <dbReference type="Pfam" id="PF13847"/>
    </source>
</evidence>
<feature type="region of interest" description="SAM motif III" evidence="4">
    <location>
        <begin position="278"/>
        <end position="287"/>
    </location>
</feature>
<dbReference type="PROSITE" id="PS51581">
    <property type="entry name" value="SAM_GTMT"/>
    <property type="match status" value="1"/>
</dbReference>
<comment type="similarity">
    <text evidence="4">Belongs to the class I-like SAM-binding methyltransferase superfamily. gTMT family.</text>
</comment>
<dbReference type="OrthoDB" id="8300214at2759"/>
<gene>
    <name evidence="8" type="ORF">JKP88DRAFT_192241</name>
</gene>
<keyword evidence="6" id="KW-0732">Signal</keyword>
<keyword evidence="1 4" id="KW-0489">Methyltransferase</keyword>
<dbReference type="AlphaFoldDB" id="A0A835ZA13"/>
<keyword evidence="3 4" id="KW-0949">S-adenosyl-L-methionine</keyword>
<evidence type="ECO:0000313" key="8">
    <source>
        <dbReference type="EMBL" id="KAG5190502.1"/>
    </source>
</evidence>
<evidence type="ECO:0000256" key="6">
    <source>
        <dbReference type="SAM" id="SignalP"/>
    </source>
</evidence>
<proteinExistence type="inferred from homology"/>
<feature type="signal peptide" evidence="6">
    <location>
        <begin position="1"/>
        <end position="20"/>
    </location>
</feature>
<dbReference type="InterPro" id="IPR050447">
    <property type="entry name" value="Erg6_SMT_methyltransf"/>
</dbReference>
<dbReference type="InterPro" id="IPR025714">
    <property type="entry name" value="Methyltranfer_dom"/>
</dbReference>
<organism evidence="8 9">
    <name type="scientific">Tribonema minus</name>
    <dbReference type="NCBI Taxonomy" id="303371"/>
    <lineage>
        <taxon>Eukaryota</taxon>
        <taxon>Sar</taxon>
        <taxon>Stramenopiles</taxon>
        <taxon>Ochrophyta</taxon>
        <taxon>PX clade</taxon>
        <taxon>Xanthophyceae</taxon>
        <taxon>Tribonematales</taxon>
        <taxon>Tribonemataceae</taxon>
        <taxon>Tribonema</taxon>
    </lineage>
</organism>
<feature type="region of interest" description="SAM motif I" evidence="4">
    <location>
        <begin position="187"/>
        <end position="196"/>
    </location>
</feature>
<dbReference type="Pfam" id="PF13847">
    <property type="entry name" value="Methyltransf_31"/>
    <property type="match status" value="1"/>
</dbReference>
<dbReference type="InterPro" id="IPR025774">
    <property type="entry name" value="PiNMT-like"/>
</dbReference>
<keyword evidence="9" id="KW-1185">Reference proteome</keyword>
<reference evidence="8" key="1">
    <citation type="submission" date="2021-02" db="EMBL/GenBank/DDBJ databases">
        <title>First Annotated Genome of the Yellow-green Alga Tribonema minus.</title>
        <authorList>
            <person name="Mahan K.M."/>
        </authorList>
    </citation>
    <scope>NUCLEOTIDE SEQUENCE</scope>
    <source>
        <strain evidence="8">UTEX B ZZ1240</strain>
    </source>
</reference>
<dbReference type="InterPro" id="IPR029063">
    <property type="entry name" value="SAM-dependent_MTases_sf"/>
</dbReference>
<dbReference type="FunFam" id="3.40.50.150:FF:000669">
    <property type="entry name" value="Cyanobacterial-type MPBQ/MSBQ methyltransferase"/>
    <property type="match status" value="1"/>
</dbReference>
<keyword evidence="2 4" id="KW-0808">Transferase</keyword>
<feature type="region of interest" description="Disordered" evidence="5">
    <location>
        <begin position="410"/>
        <end position="442"/>
    </location>
</feature>
<evidence type="ECO:0000256" key="5">
    <source>
        <dbReference type="SAM" id="MobiDB-lite"/>
    </source>
</evidence>